<accession>A0AAW9NGU0</accession>
<keyword evidence="2" id="KW-1185">Reference proteome</keyword>
<organism evidence="1 2">
    <name type="scientific">Peribacillus castrilensis</name>
    <dbReference type="NCBI Taxonomy" id="2897690"/>
    <lineage>
        <taxon>Bacteria</taxon>
        <taxon>Bacillati</taxon>
        <taxon>Bacillota</taxon>
        <taxon>Bacilli</taxon>
        <taxon>Bacillales</taxon>
        <taxon>Bacillaceae</taxon>
        <taxon>Peribacillus</taxon>
    </lineage>
</organism>
<protein>
    <submittedName>
        <fullName evidence="1">Uncharacterized protein</fullName>
    </submittedName>
</protein>
<evidence type="ECO:0000313" key="1">
    <source>
        <dbReference type="EMBL" id="MEC0276486.1"/>
    </source>
</evidence>
<dbReference type="AlphaFoldDB" id="A0AAW9NGU0"/>
<dbReference type="RefSeq" id="WP_367408174.1">
    <property type="nucleotide sequence ID" value="NZ_JARNBH010000036.1"/>
</dbReference>
<name>A0AAW9NGU0_9BACI</name>
<proteinExistence type="predicted"/>
<gene>
    <name evidence="1" type="ORF">P4706_26085</name>
</gene>
<evidence type="ECO:0000313" key="2">
    <source>
        <dbReference type="Proteomes" id="UP001307168"/>
    </source>
</evidence>
<dbReference type="Proteomes" id="UP001307168">
    <property type="component" value="Unassembled WGS sequence"/>
</dbReference>
<sequence length="42" mass="4763">MTKKFLCGGVYQDFYGCGVLFVRVLVLLHDKEQSDIQIIEGV</sequence>
<dbReference type="EMBL" id="JARNBH010000036">
    <property type="protein sequence ID" value="MEC0276486.1"/>
    <property type="molecule type" value="Genomic_DNA"/>
</dbReference>
<reference evidence="1 2" key="1">
    <citation type="submission" date="2023-03" db="EMBL/GenBank/DDBJ databases">
        <title>Bacillus Genome Sequencing.</title>
        <authorList>
            <person name="Dunlap C."/>
        </authorList>
    </citation>
    <scope>NUCLEOTIDE SEQUENCE [LARGE SCALE GENOMIC DNA]</scope>
    <source>
        <strain evidence="1 2">B-41290</strain>
    </source>
</reference>
<comment type="caution">
    <text evidence="1">The sequence shown here is derived from an EMBL/GenBank/DDBJ whole genome shotgun (WGS) entry which is preliminary data.</text>
</comment>